<dbReference type="AlphaFoldDB" id="A0A803QBA7"/>
<evidence type="ECO:0000256" key="1">
    <source>
        <dbReference type="SAM" id="MobiDB-lite"/>
    </source>
</evidence>
<proteinExistence type="predicted"/>
<dbReference type="PANTHER" id="PTHR31286">
    <property type="entry name" value="GLYCINE-RICH CELL WALL STRUCTURAL PROTEIN 1.8-LIKE"/>
    <property type="match status" value="1"/>
</dbReference>
<feature type="region of interest" description="Disordered" evidence="1">
    <location>
        <begin position="289"/>
        <end position="323"/>
    </location>
</feature>
<reference evidence="2" key="1">
    <citation type="submission" date="2018-11" db="EMBL/GenBank/DDBJ databases">
        <authorList>
            <person name="Grassa J C."/>
        </authorList>
    </citation>
    <scope>NUCLEOTIDE SEQUENCE [LARGE SCALE GENOMIC DNA]</scope>
</reference>
<sequence length="456" mass="50698">MDPYIDKMKSTLTLIDEEQSVYEFDFGDPISSGSVGSHVLYARIMTSKKVWLSTLQRKMAEHWDGRFPVKITEDDELFMLSFGCEGDKLRVLEKEPFHFQNHHIILFSPSIGQNISPSFLTHTPFWIQVYRLPFMSKTRGLAVALGNLIGEFIEVFEDSLFEGWGPFMRIRVKIDVTKPLLRGRSLLPSSGYDRYRTDFGKGNAWPLLTRLAKSSLIAAVPSLNKRSLPHPSILFQGESSQKGLGVNCSMPLHGSHSYQQQPPNSVALNTNSPTAATVTFAPATFVPNASHMNPTMNSHNTPQKGLISDVNRGKSLSKPDSDDDLTTIYTPPTAANNHHNVVATYPPLPCTVTSQTSNYMTLPLTDITSSPSIITSTNSGAAGKENKTPNTSFKRHHDRESMRETLKRCRGLPRPNLTPNESVGRDRNQHVSNGLLDCSGSKDFAAEAEFQPRHEP</sequence>
<keyword evidence="3" id="KW-1185">Reference proteome</keyword>
<name>A0A803QBA7_CANSA</name>
<evidence type="ECO:0000313" key="2">
    <source>
        <dbReference type="EnsemblPlants" id="cds.evm.model.08.451"/>
    </source>
</evidence>
<protein>
    <recommendedName>
        <fullName evidence="4">DUF4283 domain-containing protein</fullName>
    </recommendedName>
</protein>
<dbReference type="InterPro" id="IPR040256">
    <property type="entry name" value="At4g02000-like"/>
</dbReference>
<reference evidence="2" key="2">
    <citation type="submission" date="2021-03" db="UniProtKB">
        <authorList>
            <consortium name="EnsemblPlants"/>
        </authorList>
    </citation>
    <scope>IDENTIFICATION</scope>
</reference>
<dbReference type="Proteomes" id="UP000596661">
    <property type="component" value="Chromosome 8"/>
</dbReference>
<dbReference type="Gramene" id="evm.model.08.451">
    <property type="protein sequence ID" value="cds.evm.model.08.451"/>
    <property type="gene ID" value="evm.TU.08.451"/>
</dbReference>
<feature type="compositionally biased region" description="Basic and acidic residues" evidence="1">
    <location>
        <begin position="398"/>
        <end position="407"/>
    </location>
</feature>
<evidence type="ECO:0008006" key="4">
    <source>
        <dbReference type="Google" id="ProtNLM"/>
    </source>
</evidence>
<feature type="compositionally biased region" description="Polar residues" evidence="1">
    <location>
        <begin position="290"/>
        <end position="303"/>
    </location>
</feature>
<accession>A0A803QBA7</accession>
<dbReference type="OMA" id="VAENICD"/>
<dbReference type="EMBL" id="UZAU01000683">
    <property type="status" value="NOT_ANNOTATED_CDS"/>
    <property type="molecule type" value="Genomic_DNA"/>
</dbReference>
<dbReference type="EnsemblPlants" id="evm.model.08.451">
    <property type="protein sequence ID" value="cds.evm.model.08.451"/>
    <property type="gene ID" value="evm.TU.08.451"/>
</dbReference>
<organism evidence="2 3">
    <name type="scientific">Cannabis sativa</name>
    <name type="common">Hemp</name>
    <name type="synonym">Marijuana</name>
    <dbReference type="NCBI Taxonomy" id="3483"/>
    <lineage>
        <taxon>Eukaryota</taxon>
        <taxon>Viridiplantae</taxon>
        <taxon>Streptophyta</taxon>
        <taxon>Embryophyta</taxon>
        <taxon>Tracheophyta</taxon>
        <taxon>Spermatophyta</taxon>
        <taxon>Magnoliopsida</taxon>
        <taxon>eudicotyledons</taxon>
        <taxon>Gunneridae</taxon>
        <taxon>Pentapetalae</taxon>
        <taxon>rosids</taxon>
        <taxon>fabids</taxon>
        <taxon>Rosales</taxon>
        <taxon>Cannabaceae</taxon>
        <taxon>Cannabis</taxon>
    </lineage>
</organism>
<dbReference type="PANTHER" id="PTHR31286:SF167">
    <property type="entry name" value="OS09G0268800 PROTEIN"/>
    <property type="match status" value="1"/>
</dbReference>
<evidence type="ECO:0000313" key="3">
    <source>
        <dbReference type="Proteomes" id="UP000596661"/>
    </source>
</evidence>
<feature type="region of interest" description="Disordered" evidence="1">
    <location>
        <begin position="376"/>
        <end position="456"/>
    </location>
</feature>